<proteinExistence type="predicted"/>
<dbReference type="SMART" id="SM00354">
    <property type="entry name" value="HTH_LACI"/>
    <property type="match status" value="1"/>
</dbReference>
<dbReference type="CDD" id="cd06288">
    <property type="entry name" value="PBP1_sucrose_transcription_regulator"/>
    <property type="match status" value="1"/>
</dbReference>
<keyword evidence="2" id="KW-0805">Transcription regulation</keyword>
<dbReference type="GO" id="GO:0000976">
    <property type="term" value="F:transcription cis-regulatory region binding"/>
    <property type="evidence" value="ECO:0007669"/>
    <property type="project" value="TreeGrafter"/>
</dbReference>
<dbReference type="AlphaFoldDB" id="A0A126V5W0"/>
<evidence type="ECO:0000313" key="6">
    <source>
        <dbReference type="EMBL" id="AML53708.1"/>
    </source>
</evidence>
<dbReference type="STRING" id="1579316.RC74_16465"/>
<dbReference type="Pfam" id="PF13377">
    <property type="entry name" value="Peripla_BP_3"/>
    <property type="match status" value="1"/>
</dbReference>
<dbReference type="KEGG" id="hat:RC74_16465"/>
<dbReference type="Proteomes" id="UP000070371">
    <property type="component" value="Chromosome"/>
</dbReference>
<dbReference type="PROSITE" id="PS50932">
    <property type="entry name" value="HTH_LACI_2"/>
    <property type="match status" value="1"/>
</dbReference>
<feature type="domain" description="HTH lacI-type" evidence="5">
    <location>
        <begin position="1"/>
        <end position="44"/>
    </location>
</feature>
<dbReference type="InterPro" id="IPR000843">
    <property type="entry name" value="HTH_LacI"/>
</dbReference>
<gene>
    <name evidence="6" type="ORF">RC74_16465</name>
</gene>
<dbReference type="OrthoDB" id="60111at2"/>
<evidence type="ECO:0000259" key="5">
    <source>
        <dbReference type="PROSITE" id="PS50932"/>
    </source>
</evidence>
<evidence type="ECO:0000256" key="3">
    <source>
        <dbReference type="ARBA" id="ARBA00023125"/>
    </source>
</evidence>
<protein>
    <submittedName>
        <fullName evidence="6">LacI family transcriptional regulator</fullName>
    </submittedName>
</protein>
<reference evidence="6 7" key="1">
    <citation type="submission" date="2016-02" db="EMBL/GenBank/DDBJ databases">
        <title>Complete genome sequence of Halocynthiibacter arcticus PAMC 20958t from arctic marine sediment.</title>
        <authorList>
            <person name="Lee Y.M."/>
            <person name="Baek K."/>
            <person name="Lee H.K."/>
            <person name="Shin S.C."/>
        </authorList>
    </citation>
    <scope>NUCLEOTIDE SEQUENCE [LARGE SCALE GENOMIC DNA]</scope>
    <source>
        <strain evidence="6">PAMC 20958</strain>
    </source>
</reference>
<dbReference type="Pfam" id="PF00356">
    <property type="entry name" value="LacI"/>
    <property type="match status" value="1"/>
</dbReference>
<organism evidence="6 7">
    <name type="scientific">Falsihalocynthiibacter arcticus</name>
    <dbReference type="NCBI Taxonomy" id="1579316"/>
    <lineage>
        <taxon>Bacteria</taxon>
        <taxon>Pseudomonadati</taxon>
        <taxon>Pseudomonadota</taxon>
        <taxon>Alphaproteobacteria</taxon>
        <taxon>Rhodobacterales</taxon>
        <taxon>Roseobacteraceae</taxon>
        <taxon>Falsihalocynthiibacter</taxon>
    </lineage>
</organism>
<dbReference type="CDD" id="cd01392">
    <property type="entry name" value="HTH_LacI"/>
    <property type="match status" value="1"/>
</dbReference>
<dbReference type="InterPro" id="IPR010982">
    <property type="entry name" value="Lambda_DNA-bd_dom_sf"/>
</dbReference>
<keyword evidence="1" id="KW-0678">Repressor</keyword>
<dbReference type="PANTHER" id="PTHR30146">
    <property type="entry name" value="LACI-RELATED TRANSCRIPTIONAL REPRESSOR"/>
    <property type="match status" value="1"/>
</dbReference>
<dbReference type="SUPFAM" id="SSF47413">
    <property type="entry name" value="lambda repressor-like DNA-binding domains"/>
    <property type="match status" value="1"/>
</dbReference>
<dbReference type="GO" id="GO:0003700">
    <property type="term" value="F:DNA-binding transcription factor activity"/>
    <property type="evidence" value="ECO:0007669"/>
    <property type="project" value="TreeGrafter"/>
</dbReference>
<evidence type="ECO:0000313" key="7">
    <source>
        <dbReference type="Proteomes" id="UP000070371"/>
    </source>
</evidence>
<dbReference type="PANTHER" id="PTHR30146:SF148">
    <property type="entry name" value="HTH-TYPE TRANSCRIPTIONAL REPRESSOR PURR-RELATED"/>
    <property type="match status" value="1"/>
</dbReference>
<dbReference type="InterPro" id="IPR028082">
    <property type="entry name" value="Peripla_BP_I"/>
</dbReference>
<evidence type="ECO:0000256" key="4">
    <source>
        <dbReference type="ARBA" id="ARBA00023163"/>
    </source>
</evidence>
<keyword evidence="3" id="KW-0238">DNA-binding</keyword>
<dbReference type="InterPro" id="IPR046335">
    <property type="entry name" value="LacI/GalR-like_sensor"/>
</dbReference>
<keyword evidence="4" id="KW-0804">Transcription</keyword>
<dbReference type="Gene3D" id="1.10.260.40">
    <property type="entry name" value="lambda repressor-like DNA-binding domains"/>
    <property type="match status" value="1"/>
</dbReference>
<name>A0A126V5W0_9RHOB</name>
<dbReference type="EMBL" id="CP014327">
    <property type="protein sequence ID" value="AML53708.1"/>
    <property type="molecule type" value="Genomic_DNA"/>
</dbReference>
<keyword evidence="7" id="KW-1185">Reference proteome</keyword>
<sequence length="338" mass="37637">MTDVANEADCSQATVSFVLRNAPGVKISADTRKRVIEAAIRLGYSSTKFVHQKSDANVAQSATLAVGFIVDQLATSPEAVIAIDAARQACWNNGQILLSGQTMHDQELEEKTFRTLVDTGISGLIYLTIFTRKIEIPACLLDLPIPVVLLNCYSQDHRLPAVIPDESIGGFRATRHLLEHGHKRIGMITGEVWMEATRDRQKGYKRALAEENIPFDKSLIVHGNWTPSSGYAATMQLLALKDRPTAIFCQNDRMAIGCYEALKEEGLKIPQDISVMGYDDEEIARHLHPPISTVNLPHRTMGAWAVEYIEANKKVRQPKKTIMRMDCALVERESVERI</sequence>
<accession>A0A126V5W0</accession>
<evidence type="ECO:0000256" key="1">
    <source>
        <dbReference type="ARBA" id="ARBA00022491"/>
    </source>
</evidence>
<evidence type="ECO:0000256" key="2">
    <source>
        <dbReference type="ARBA" id="ARBA00023015"/>
    </source>
</evidence>
<dbReference type="SUPFAM" id="SSF53822">
    <property type="entry name" value="Periplasmic binding protein-like I"/>
    <property type="match status" value="1"/>
</dbReference>
<dbReference type="Gene3D" id="3.40.50.2300">
    <property type="match status" value="2"/>
</dbReference>